<evidence type="ECO:0000313" key="1">
    <source>
        <dbReference type="EMBL" id="KFD61147.1"/>
    </source>
</evidence>
<reference evidence="1" key="1">
    <citation type="journal article" date="2014" name="Nat. Genet.">
        <title>Genome and transcriptome of the porcine whipworm Trichuris suis.</title>
        <authorList>
            <person name="Jex A.R."/>
            <person name="Nejsum P."/>
            <person name="Schwarz E.M."/>
            <person name="Hu L."/>
            <person name="Young N.D."/>
            <person name="Hall R.S."/>
            <person name="Korhonen P.K."/>
            <person name="Liao S."/>
            <person name="Thamsborg S."/>
            <person name="Xia J."/>
            <person name="Xu P."/>
            <person name="Wang S."/>
            <person name="Scheerlinck J.P."/>
            <person name="Hofmann A."/>
            <person name="Sternberg P.W."/>
            <person name="Wang J."/>
            <person name="Gasser R.B."/>
        </authorList>
    </citation>
    <scope>NUCLEOTIDE SEQUENCE [LARGE SCALE GENOMIC DNA]</scope>
    <source>
        <strain evidence="1">DCEP-RM93F</strain>
    </source>
</reference>
<organism evidence="1">
    <name type="scientific">Trichuris suis</name>
    <name type="common">pig whipworm</name>
    <dbReference type="NCBI Taxonomy" id="68888"/>
    <lineage>
        <taxon>Eukaryota</taxon>
        <taxon>Metazoa</taxon>
        <taxon>Ecdysozoa</taxon>
        <taxon>Nematoda</taxon>
        <taxon>Enoplea</taxon>
        <taxon>Dorylaimia</taxon>
        <taxon>Trichinellida</taxon>
        <taxon>Trichuridae</taxon>
        <taxon>Trichuris</taxon>
    </lineage>
</organism>
<gene>
    <name evidence="1" type="ORF">M514_26690</name>
</gene>
<name>A0A085MVA1_9BILA</name>
<dbReference type="Proteomes" id="UP000030758">
    <property type="component" value="Unassembled WGS sequence"/>
</dbReference>
<protein>
    <recommendedName>
        <fullName evidence="2">Tetratricopeptide repeat protein</fullName>
    </recommendedName>
</protein>
<proteinExistence type="predicted"/>
<evidence type="ECO:0008006" key="2">
    <source>
        <dbReference type="Google" id="ProtNLM"/>
    </source>
</evidence>
<accession>A0A085MVA1</accession>
<sequence length="108" mass="12197">MRRRKSGSCVEEPLLKKAEIYAYLGEIDQAEKQLIESDRIDLAIALHRKCGNWKKVLQLMKGTLGTTNDVRLDQAYLEMGDHCADLRQWKQAALQRGAAPAGQRSSQL</sequence>
<dbReference type="EMBL" id="KL367634">
    <property type="protein sequence ID" value="KFD61147.1"/>
    <property type="molecule type" value="Genomic_DNA"/>
</dbReference>
<dbReference type="AlphaFoldDB" id="A0A085MVA1"/>